<dbReference type="AlphaFoldDB" id="A0A944CNU2"/>
<protein>
    <submittedName>
        <fullName evidence="2">Flagellar basal body rod protein</fullName>
    </submittedName>
</protein>
<dbReference type="EMBL" id="QTKX01000003">
    <property type="protein sequence ID" value="MBS8266623.1"/>
    <property type="molecule type" value="Genomic_DNA"/>
</dbReference>
<keyword evidence="2" id="KW-0969">Cilium</keyword>
<keyword evidence="1" id="KW-1133">Transmembrane helix</keyword>
<feature type="transmembrane region" description="Helical" evidence="1">
    <location>
        <begin position="7"/>
        <end position="38"/>
    </location>
</feature>
<keyword evidence="2" id="KW-0282">Flagellum</keyword>
<gene>
    <name evidence="2" type="ORF">DYI25_19550</name>
</gene>
<proteinExistence type="predicted"/>
<reference evidence="2 3" key="1">
    <citation type="journal article" date="2021" name="Microorganisms">
        <title>Bacterial Dimethylsulfoniopropionate Biosynthesis in the East China Sea.</title>
        <authorList>
            <person name="Liu J."/>
            <person name="Zhang Y."/>
            <person name="Liu J."/>
            <person name="Zhong H."/>
            <person name="Williams B.T."/>
            <person name="Zheng Y."/>
            <person name="Curson A.R.J."/>
            <person name="Sun C."/>
            <person name="Sun H."/>
            <person name="Song D."/>
            <person name="Wagner Mackenzie B."/>
            <person name="Bermejo Martinez A."/>
            <person name="Todd J.D."/>
            <person name="Zhang X.H."/>
        </authorList>
    </citation>
    <scope>NUCLEOTIDE SEQUENCE [LARGE SCALE GENOMIC DNA]</scope>
    <source>
        <strain evidence="2 3">ESS08</strain>
    </source>
</reference>
<keyword evidence="2" id="KW-0966">Cell projection</keyword>
<comment type="caution">
    <text evidence="2">The sequence shown here is derived from an EMBL/GenBank/DDBJ whole genome shotgun (WGS) entry which is preliminary data.</text>
</comment>
<sequence>MKKIGLLVAGFIAAMVLISNLGPLVGLGVSLLVLYFVVKQFLKTNSTAGKIGWGIAGFIILMATASNVPAILGIAAAYVLYLVYKNWDKKEEAIHEANDPFVNFEKQWAQLNNK</sequence>
<dbReference type="RefSeq" id="WP_213372063.1">
    <property type="nucleotide sequence ID" value="NZ_QTKX01000003.1"/>
</dbReference>
<keyword evidence="1" id="KW-0812">Transmembrane</keyword>
<evidence type="ECO:0000313" key="2">
    <source>
        <dbReference type="EMBL" id="MBS8266623.1"/>
    </source>
</evidence>
<evidence type="ECO:0000256" key="1">
    <source>
        <dbReference type="SAM" id="Phobius"/>
    </source>
</evidence>
<keyword evidence="1" id="KW-0472">Membrane</keyword>
<evidence type="ECO:0000313" key="3">
    <source>
        <dbReference type="Proteomes" id="UP000761411"/>
    </source>
</evidence>
<dbReference type="Proteomes" id="UP000761411">
    <property type="component" value="Unassembled WGS sequence"/>
</dbReference>
<organism evidence="2 3">
    <name type="scientific">Mesobacillus boroniphilus</name>
    <dbReference type="NCBI Taxonomy" id="308892"/>
    <lineage>
        <taxon>Bacteria</taxon>
        <taxon>Bacillati</taxon>
        <taxon>Bacillota</taxon>
        <taxon>Bacilli</taxon>
        <taxon>Bacillales</taxon>
        <taxon>Bacillaceae</taxon>
        <taxon>Mesobacillus</taxon>
    </lineage>
</organism>
<name>A0A944CNU2_9BACI</name>
<feature type="transmembrane region" description="Helical" evidence="1">
    <location>
        <begin position="58"/>
        <end position="84"/>
    </location>
</feature>
<accession>A0A944CNU2</accession>
<keyword evidence="3" id="KW-1185">Reference proteome</keyword>